<comment type="caution">
    <text evidence="1">The sequence shown here is derived from an EMBL/GenBank/DDBJ whole genome shotgun (WGS) entry which is preliminary data.</text>
</comment>
<dbReference type="EMBL" id="MJEQ01037184">
    <property type="protein sequence ID" value="OIT05588.1"/>
    <property type="molecule type" value="Genomic_DNA"/>
</dbReference>
<name>A0A1J6IMU2_NICAT</name>
<organism evidence="1 2">
    <name type="scientific">Nicotiana attenuata</name>
    <name type="common">Coyote tobacco</name>
    <dbReference type="NCBI Taxonomy" id="49451"/>
    <lineage>
        <taxon>Eukaryota</taxon>
        <taxon>Viridiplantae</taxon>
        <taxon>Streptophyta</taxon>
        <taxon>Embryophyta</taxon>
        <taxon>Tracheophyta</taxon>
        <taxon>Spermatophyta</taxon>
        <taxon>Magnoliopsida</taxon>
        <taxon>eudicotyledons</taxon>
        <taxon>Gunneridae</taxon>
        <taxon>Pentapetalae</taxon>
        <taxon>asterids</taxon>
        <taxon>lamiids</taxon>
        <taxon>Solanales</taxon>
        <taxon>Solanaceae</taxon>
        <taxon>Nicotianoideae</taxon>
        <taxon>Nicotianeae</taxon>
        <taxon>Nicotiana</taxon>
    </lineage>
</organism>
<dbReference type="InterPro" id="IPR053151">
    <property type="entry name" value="RNase_H-like"/>
</dbReference>
<gene>
    <name evidence="1" type="ORF">A4A49_54237</name>
</gene>
<dbReference type="Gramene" id="OIT05588">
    <property type="protein sequence ID" value="OIT05588"/>
    <property type="gene ID" value="A4A49_54237"/>
</dbReference>
<dbReference type="SUPFAM" id="SSF53098">
    <property type="entry name" value="Ribonuclease H-like"/>
    <property type="match status" value="1"/>
</dbReference>
<dbReference type="Gene3D" id="3.30.420.10">
    <property type="entry name" value="Ribonuclease H-like superfamily/Ribonuclease H"/>
    <property type="match status" value="1"/>
</dbReference>
<dbReference type="PANTHER" id="PTHR47723">
    <property type="entry name" value="OS05G0353850 PROTEIN"/>
    <property type="match status" value="1"/>
</dbReference>
<dbReference type="GO" id="GO:0003676">
    <property type="term" value="F:nucleic acid binding"/>
    <property type="evidence" value="ECO:0007669"/>
    <property type="project" value="InterPro"/>
</dbReference>
<proteinExistence type="predicted"/>
<evidence type="ECO:0000313" key="2">
    <source>
        <dbReference type="Proteomes" id="UP000187609"/>
    </source>
</evidence>
<dbReference type="PANTHER" id="PTHR47723:SF19">
    <property type="entry name" value="POLYNUCLEOTIDYL TRANSFERASE, RIBONUCLEASE H-LIKE SUPERFAMILY PROTEIN"/>
    <property type="match status" value="1"/>
</dbReference>
<dbReference type="Proteomes" id="UP000187609">
    <property type="component" value="Unassembled WGS sequence"/>
</dbReference>
<reference evidence="1" key="1">
    <citation type="submission" date="2016-11" db="EMBL/GenBank/DDBJ databases">
        <title>The genome of Nicotiana attenuata.</title>
        <authorList>
            <person name="Xu S."/>
            <person name="Brockmoeller T."/>
            <person name="Gaquerel E."/>
            <person name="Navarro A."/>
            <person name="Kuhl H."/>
            <person name="Gase K."/>
            <person name="Ling Z."/>
            <person name="Zhou W."/>
            <person name="Kreitzer C."/>
            <person name="Stanke M."/>
            <person name="Tang H."/>
            <person name="Lyons E."/>
            <person name="Pandey P."/>
            <person name="Pandey S.P."/>
            <person name="Timmermann B."/>
            <person name="Baldwin I.T."/>
        </authorList>
    </citation>
    <scope>NUCLEOTIDE SEQUENCE [LARGE SCALE GENOMIC DNA]</scope>
    <source>
        <strain evidence="1">UT</strain>
    </source>
</reference>
<sequence length="143" mass="16448">MVVNKKVGAQIDLKWNWYTLCKELDSRRPSLTIKLVTWEKPPSSWIKVNTDGSSSSENQTTVHLYDKNGIPWELSQCVEEIKDSLQIHQYKIQHCYREANSVADVLAKAASNLQNGDTVFFYNWKDLPRDARGCSRMDQNPDA</sequence>
<accession>A0A1J6IMU2</accession>
<dbReference type="InterPro" id="IPR012337">
    <property type="entry name" value="RNaseH-like_sf"/>
</dbReference>
<dbReference type="AlphaFoldDB" id="A0A1J6IMU2"/>
<evidence type="ECO:0000313" key="1">
    <source>
        <dbReference type="EMBL" id="OIT05588.1"/>
    </source>
</evidence>
<keyword evidence="2" id="KW-1185">Reference proteome</keyword>
<dbReference type="InterPro" id="IPR036397">
    <property type="entry name" value="RNaseH_sf"/>
</dbReference>
<protein>
    <submittedName>
        <fullName evidence="1">Uncharacterized protein</fullName>
    </submittedName>
</protein>